<gene>
    <name evidence="8" type="ORF">ABOZ73_13415</name>
</gene>
<comment type="similarity">
    <text evidence="1 5">Belongs to the FlgD family.</text>
</comment>
<evidence type="ECO:0000256" key="5">
    <source>
        <dbReference type="RuleBase" id="RU362076"/>
    </source>
</evidence>
<accession>A0AB39KPL6</accession>
<protein>
    <recommendedName>
        <fullName evidence="2 5">Basal-body rod modification protein FlgD</fullName>
    </recommendedName>
</protein>
<reference evidence="8" key="1">
    <citation type="submission" date="2024-06" db="EMBL/GenBank/DDBJ databases">
        <title>Caulobacter inopinatus, sp. nov.</title>
        <authorList>
            <person name="Donachie S.P."/>
        </authorList>
    </citation>
    <scope>NUCLEOTIDE SEQUENCE</scope>
    <source>
        <strain evidence="8">73W</strain>
    </source>
</reference>
<keyword evidence="8" id="KW-0282">Flagellum</keyword>
<keyword evidence="3 5" id="KW-1005">Bacterial flagellum biogenesis</keyword>
<comment type="function">
    <text evidence="4 5">Required for flagellar hook formation. May act as a scaffolding protein.</text>
</comment>
<dbReference type="RefSeq" id="WP_369058633.1">
    <property type="nucleotide sequence ID" value="NZ_CP158375.1"/>
</dbReference>
<evidence type="ECO:0000313" key="8">
    <source>
        <dbReference type="EMBL" id="XDO95791.1"/>
    </source>
</evidence>
<evidence type="ECO:0000256" key="4">
    <source>
        <dbReference type="ARBA" id="ARBA00024746"/>
    </source>
</evidence>
<dbReference type="AlphaFoldDB" id="A0AB39KPL6"/>
<name>A0AB39KPL6_9CAUL</name>
<dbReference type="Gene3D" id="2.60.40.4070">
    <property type="match status" value="1"/>
</dbReference>
<keyword evidence="8" id="KW-0969">Cilium</keyword>
<evidence type="ECO:0000256" key="3">
    <source>
        <dbReference type="ARBA" id="ARBA00022795"/>
    </source>
</evidence>
<dbReference type="InterPro" id="IPR005648">
    <property type="entry name" value="FlgD"/>
</dbReference>
<dbReference type="InterPro" id="IPR025965">
    <property type="entry name" value="FlgD/Vpr_Ig-like"/>
</dbReference>
<keyword evidence="8" id="KW-0966">Cell projection</keyword>
<feature type="compositionally biased region" description="Polar residues" evidence="6">
    <location>
        <begin position="8"/>
        <end position="20"/>
    </location>
</feature>
<feature type="region of interest" description="Disordered" evidence="6">
    <location>
        <begin position="1"/>
        <end position="20"/>
    </location>
</feature>
<dbReference type="EMBL" id="CP158375">
    <property type="protein sequence ID" value="XDO95791.1"/>
    <property type="molecule type" value="Genomic_DNA"/>
</dbReference>
<evidence type="ECO:0000256" key="6">
    <source>
        <dbReference type="SAM" id="MobiDB-lite"/>
    </source>
</evidence>
<dbReference type="Pfam" id="PF13860">
    <property type="entry name" value="FlgD_ig"/>
    <property type="match status" value="1"/>
</dbReference>
<sequence>MVDAVAGNGTSLASRQANSRNTLAGSQETFLALLTTQLKNQDPLAPVDSTQFVTQTVQMVGVEQQLMTNDLLTALVGMNDGGLNEASNLLGKTVTAENAVQKIGDDGKAKWSYDLPSSAKYVKLEILNANGAVVKTVELDAKDSAKGVHDYTWDGVLSTAEDGTKQMAKKGASYTMRVKAMDFSGGAINASTDMTGTATAVAIEGGQAMVTVNGVKLPMSSIIGVKTAAETPKPDPDAEKAAA</sequence>
<dbReference type="Pfam" id="PF03963">
    <property type="entry name" value="FlgD"/>
    <property type="match status" value="1"/>
</dbReference>
<evidence type="ECO:0000256" key="1">
    <source>
        <dbReference type="ARBA" id="ARBA00010577"/>
    </source>
</evidence>
<evidence type="ECO:0000256" key="2">
    <source>
        <dbReference type="ARBA" id="ARBA00016013"/>
    </source>
</evidence>
<proteinExistence type="inferred from homology"/>
<evidence type="ECO:0000259" key="7">
    <source>
        <dbReference type="Pfam" id="PF13860"/>
    </source>
</evidence>
<feature type="domain" description="FlgD/Vpr Ig-like" evidence="7">
    <location>
        <begin position="100"/>
        <end position="181"/>
    </location>
</feature>
<dbReference type="GO" id="GO:0044781">
    <property type="term" value="P:bacterial-type flagellum organization"/>
    <property type="evidence" value="ECO:0007669"/>
    <property type="project" value="UniProtKB-UniRule"/>
</dbReference>
<organism evidence="8">
    <name type="scientific">Caulobacter sp. 73W</name>
    <dbReference type="NCBI Taxonomy" id="3161137"/>
    <lineage>
        <taxon>Bacteria</taxon>
        <taxon>Pseudomonadati</taxon>
        <taxon>Pseudomonadota</taxon>
        <taxon>Alphaproteobacteria</taxon>
        <taxon>Caulobacterales</taxon>
        <taxon>Caulobacteraceae</taxon>
        <taxon>Caulobacter</taxon>
    </lineage>
</organism>
<dbReference type="Gene3D" id="2.30.30.910">
    <property type="match status" value="1"/>
</dbReference>